<dbReference type="Gene3D" id="3.40.630.30">
    <property type="match status" value="1"/>
</dbReference>
<feature type="region of interest" description="Disordered" evidence="1">
    <location>
        <begin position="171"/>
        <end position="197"/>
    </location>
</feature>
<name>A0ABN1VM78_9ACTN</name>
<dbReference type="SUPFAM" id="SSF55729">
    <property type="entry name" value="Acyl-CoA N-acyltransferases (Nat)"/>
    <property type="match status" value="1"/>
</dbReference>
<feature type="compositionally biased region" description="Basic and acidic residues" evidence="1">
    <location>
        <begin position="171"/>
        <end position="184"/>
    </location>
</feature>
<proteinExistence type="predicted"/>
<reference evidence="3 4" key="1">
    <citation type="journal article" date="2019" name="Int. J. Syst. Evol. Microbiol.">
        <title>The Global Catalogue of Microorganisms (GCM) 10K type strain sequencing project: providing services to taxonomists for standard genome sequencing and annotation.</title>
        <authorList>
            <consortium name="The Broad Institute Genomics Platform"/>
            <consortium name="The Broad Institute Genome Sequencing Center for Infectious Disease"/>
            <person name="Wu L."/>
            <person name="Ma J."/>
        </authorList>
    </citation>
    <scope>NUCLEOTIDE SEQUENCE [LARGE SCALE GENOMIC DNA]</scope>
    <source>
        <strain evidence="3 4">JCM 13004</strain>
    </source>
</reference>
<feature type="compositionally biased region" description="Basic and acidic residues" evidence="1">
    <location>
        <begin position="82"/>
        <end position="97"/>
    </location>
</feature>
<accession>A0ABN1VM78</accession>
<feature type="domain" description="N-acetyltransferase" evidence="2">
    <location>
        <begin position="7"/>
        <end position="166"/>
    </location>
</feature>
<dbReference type="Proteomes" id="UP001500037">
    <property type="component" value="Unassembled WGS sequence"/>
</dbReference>
<dbReference type="InterPro" id="IPR016181">
    <property type="entry name" value="Acyl_CoA_acyltransferase"/>
</dbReference>
<evidence type="ECO:0000259" key="2">
    <source>
        <dbReference type="Pfam" id="PF13302"/>
    </source>
</evidence>
<feature type="region of interest" description="Disordered" evidence="1">
    <location>
        <begin position="73"/>
        <end position="99"/>
    </location>
</feature>
<dbReference type="Pfam" id="PF13302">
    <property type="entry name" value="Acetyltransf_3"/>
    <property type="match status" value="1"/>
</dbReference>
<dbReference type="EMBL" id="BAAALF010000003">
    <property type="protein sequence ID" value="GAA1216905.1"/>
    <property type="molecule type" value="Genomic_DNA"/>
</dbReference>
<sequence>MTIRTERLTLLPLRAEHAAEMAEVLGDPALHTFIGDAPLTAEQLRVRYQRWEAGSPDPAETWCNWVVRLDGDPARPGGEVRPGGEARPGDDEGREDGAGPLVGWVQATLAGGEAEIAWVVGTGWQGRGIAKEAARAVAGHLAGLRVVAHVHPDHAAAGGVAAAAGLAPTERWQDGERRWEREPLGECAPAHSGPLRP</sequence>
<keyword evidence="4" id="KW-1185">Reference proteome</keyword>
<evidence type="ECO:0000313" key="4">
    <source>
        <dbReference type="Proteomes" id="UP001500037"/>
    </source>
</evidence>
<dbReference type="RefSeq" id="WP_344438154.1">
    <property type="nucleotide sequence ID" value="NZ_BAAALF010000003.1"/>
</dbReference>
<comment type="caution">
    <text evidence="3">The sequence shown here is derived from an EMBL/GenBank/DDBJ whole genome shotgun (WGS) entry which is preliminary data.</text>
</comment>
<dbReference type="InterPro" id="IPR000182">
    <property type="entry name" value="GNAT_dom"/>
</dbReference>
<dbReference type="PANTHER" id="PTHR43792:SF1">
    <property type="entry name" value="N-ACETYLTRANSFERASE DOMAIN-CONTAINING PROTEIN"/>
    <property type="match status" value="1"/>
</dbReference>
<dbReference type="InterPro" id="IPR051531">
    <property type="entry name" value="N-acetyltransferase"/>
</dbReference>
<organism evidence="3 4">
    <name type="scientific">Kitasatospora nipponensis</name>
    <dbReference type="NCBI Taxonomy" id="258049"/>
    <lineage>
        <taxon>Bacteria</taxon>
        <taxon>Bacillati</taxon>
        <taxon>Actinomycetota</taxon>
        <taxon>Actinomycetes</taxon>
        <taxon>Kitasatosporales</taxon>
        <taxon>Streptomycetaceae</taxon>
        <taxon>Kitasatospora</taxon>
    </lineage>
</organism>
<dbReference type="PANTHER" id="PTHR43792">
    <property type="entry name" value="GNAT FAMILY, PUTATIVE (AFU_ORTHOLOGUE AFUA_3G00765)-RELATED-RELATED"/>
    <property type="match status" value="1"/>
</dbReference>
<protein>
    <submittedName>
        <fullName evidence="3">GNAT family N-acetyltransferase</fullName>
    </submittedName>
</protein>
<evidence type="ECO:0000256" key="1">
    <source>
        <dbReference type="SAM" id="MobiDB-lite"/>
    </source>
</evidence>
<evidence type="ECO:0000313" key="3">
    <source>
        <dbReference type="EMBL" id="GAA1216905.1"/>
    </source>
</evidence>
<gene>
    <name evidence="3" type="ORF">GCM10009665_03510</name>
</gene>